<proteinExistence type="predicted"/>
<dbReference type="InterPro" id="IPR027417">
    <property type="entry name" value="P-loop_NTPase"/>
</dbReference>
<evidence type="ECO:0000313" key="3">
    <source>
        <dbReference type="Proteomes" id="UP001596512"/>
    </source>
</evidence>
<name>A0ABW2TTE8_9PSEU</name>
<comment type="caution">
    <text evidence="2">The sequence shown here is derived from an EMBL/GenBank/DDBJ whole genome shotgun (WGS) entry which is preliminary data.</text>
</comment>
<sequence>MGRPEKPVDSEGGVVAAFASELRALRAQAGNPTYRDMARTALYSSSVLSSAASGRRLPTLKVALAFVAACGGDRETWRRKWLIAADAHPAEQPEPVPRPPLPRPAQLPMRPRGFVGRDEELAGLSGQGSTPVVITGPVGVGKSELALRHAHDLAATTVDGQLYADLDPLPPGPRARRRCSSTSSRRWASPPRPCPSRCTSAPGSTGRCSPSAGSWCCWTTSATSGRSARCWPRPAPARPSWSAGRRCRGCAGCCACGWTCCPGRTPSR</sequence>
<organism evidence="2 3">
    <name type="scientific">Actinokineospora soli</name>
    <dbReference type="NCBI Taxonomy" id="1048753"/>
    <lineage>
        <taxon>Bacteria</taxon>
        <taxon>Bacillati</taxon>
        <taxon>Actinomycetota</taxon>
        <taxon>Actinomycetes</taxon>
        <taxon>Pseudonocardiales</taxon>
        <taxon>Pseudonocardiaceae</taxon>
        <taxon>Actinokineospora</taxon>
    </lineage>
</organism>
<dbReference type="Proteomes" id="UP001596512">
    <property type="component" value="Unassembled WGS sequence"/>
</dbReference>
<feature type="compositionally biased region" description="Low complexity" evidence="1">
    <location>
        <begin position="180"/>
        <end position="193"/>
    </location>
</feature>
<dbReference type="SUPFAM" id="SSF52540">
    <property type="entry name" value="P-loop containing nucleoside triphosphate hydrolases"/>
    <property type="match status" value="1"/>
</dbReference>
<dbReference type="EMBL" id="JBHTEY010000004">
    <property type="protein sequence ID" value="MFC7616409.1"/>
    <property type="molecule type" value="Genomic_DNA"/>
</dbReference>
<reference evidence="3" key="1">
    <citation type="journal article" date="2019" name="Int. J. Syst. Evol. Microbiol.">
        <title>The Global Catalogue of Microorganisms (GCM) 10K type strain sequencing project: providing services to taxonomists for standard genome sequencing and annotation.</title>
        <authorList>
            <consortium name="The Broad Institute Genomics Platform"/>
            <consortium name="The Broad Institute Genome Sequencing Center for Infectious Disease"/>
            <person name="Wu L."/>
            <person name="Ma J."/>
        </authorList>
    </citation>
    <scope>NUCLEOTIDE SEQUENCE [LARGE SCALE GENOMIC DNA]</scope>
    <source>
        <strain evidence="3">JCM 17695</strain>
    </source>
</reference>
<protein>
    <submittedName>
        <fullName evidence="2">Helix-turn-helix domain-containing protein</fullName>
    </submittedName>
</protein>
<dbReference type="Pfam" id="PF13560">
    <property type="entry name" value="HTH_31"/>
    <property type="match status" value="1"/>
</dbReference>
<accession>A0ABW2TTE8</accession>
<keyword evidence="3" id="KW-1185">Reference proteome</keyword>
<gene>
    <name evidence="2" type="ORF">ACFQV2_26000</name>
</gene>
<evidence type="ECO:0000313" key="2">
    <source>
        <dbReference type="EMBL" id="MFC7616409.1"/>
    </source>
</evidence>
<evidence type="ECO:0000256" key="1">
    <source>
        <dbReference type="SAM" id="MobiDB-lite"/>
    </source>
</evidence>
<dbReference type="Gene3D" id="3.40.50.300">
    <property type="entry name" value="P-loop containing nucleotide triphosphate hydrolases"/>
    <property type="match status" value="1"/>
</dbReference>
<feature type="region of interest" description="Disordered" evidence="1">
    <location>
        <begin position="173"/>
        <end position="193"/>
    </location>
</feature>